<dbReference type="AlphaFoldDB" id="A0AAE8SRY4"/>
<name>A0AAE8SRY4_9PEZI</name>
<sequence>MATPAAKKPAGRRGRTPSRTPRGRRPTPGALDRVAGGRITKHESPRPSHADSSYLEEGSSRLDDVEREMEADRYEEMMEEKKLFPGSEEWSPDEERLFQLLFMRQYIPLMPPHWSVDFRGIPLPKILFATSEVDRAVIYSQSERDFRATKAIIRLIDLTASVRAFVQTNQKAKIPGYMKKELDQYVRWAALDGHYEHPHELPNLIVEVVDMSIGGAGITDYIQARLRGLAEQHRTFWRETPERPPVLYGLFIVNTTLLVLTVDPSKGEEAHVSYQVEVNFNQRNQGVWNAITVAIVVCLARDDMITRKQYFGK</sequence>
<feature type="region of interest" description="Disordered" evidence="1">
    <location>
        <begin position="1"/>
        <end position="66"/>
    </location>
</feature>
<feature type="compositionally biased region" description="Basic and acidic residues" evidence="1">
    <location>
        <begin position="40"/>
        <end position="49"/>
    </location>
</feature>
<evidence type="ECO:0000313" key="3">
    <source>
        <dbReference type="Proteomes" id="UP001187682"/>
    </source>
</evidence>
<feature type="compositionally biased region" description="Basic residues" evidence="1">
    <location>
        <begin position="9"/>
        <end position="25"/>
    </location>
</feature>
<gene>
    <name evidence="2" type="ORF">DNG_01191</name>
</gene>
<protein>
    <submittedName>
        <fullName evidence="2">Uncharacterized protein</fullName>
    </submittedName>
</protein>
<evidence type="ECO:0000313" key="2">
    <source>
        <dbReference type="EMBL" id="SPN97678.1"/>
    </source>
</evidence>
<dbReference type="Proteomes" id="UP001187682">
    <property type="component" value="Unassembled WGS sequence"/>
</dbReference>
<organism evidence="2 3">
    <name type="scientific">Cephalotrichum gorgonifer</name>
    <dbReference type="NCBI Taxonomy" id="2041049"/>
    <lineage>
        <taxon>Eukaryota</taxon>
        <taxon>Fungi</taxon>
        <taxon>Dikarya</taxon>
        <taxon>Ascomycota</taxon>
        <taxon>Pezizomycotina</taxon>
        <taxon>Sordariomycetes</taxon>
        <taxon>Hypocreomycetidae</taxon>
        <taxon>Microascales</taxon>
        <taxon>Microascaceae</taxon>
        <taxon>Cephalotrichum</taxon>
    </lineage>
</organism>
<accession>A0AAE8SRY4</accession>
<comment type="caution">
    <text evidence="2">The sequence shown here is derived from an EMBL/GenBank/DDBJ whole genome shotgun (WGS) entry which is preliminary data.</text>
</comment>
<proteinExistence type="predicted"/>
<keyword evidence="3" id="KW-1185">Reference proteome</keyword>
<dbReference type="EMBL" id="ONZQ02000001">
    <property type="protein sequence ID" value="SPN97678.1"/>
    <property type="molecule type" value="Genomic_DNA"/>
</dbReference>
<evidence type="ECO:0000256" key="1">
    <source>
        <dbReference type="SAM" id="MobiDB-lite"/>
    </source>
</evidence>
<reference evidence="2" key="1">
    <citation type="submission" date="2018-03" db="EMBL/GenBank/DDBJ databases">
        <authorList>
            <person name="Guldener U."/>
        </authorList>
    </citation>
    <scope>NUCLEOTIDE SEQUENCE</scope>
</reference>